<proteinExistence type="predicted"/>
<feature type="coiled-coil region" evidence="1">
    <location>
        <begin position="134"/>
        <end position="191"/>
    </location>
</feature>
<reference evidence="2 3" key="1">
    <citation type="submission" date="2020-04" db="EMBL/GenBank/DDBJ databases">
        <title>Molecular characterization of pseudomonads from Agaricus bisporus reveal novel blotch 2 pathogens in Western Europe.</title>
        <authorList>
            <person name="Taparia T."/>
            <person name="Krijger M."/>
            <person name="Haynes E."/>
            <person name="Elpinstone J.G."/>
            <person name="Noble R."/>
            <person name="Van Der Wolf J."/>
        </authorList>
    </citation>
    <scope>NUCLEOTIDE SEQUENCE [LARGE SCALE GENOMIC DNA]</scope>
    <source>
        <strain evidence="2 3">IPO3737</strain>
    </source>
</reference>
<comment type="caution">
    <text evidence="2">The sequence shown here is derived from an EMBL/GenBank/DDBJ whole genome shotgun (WGS) entry which is preliminary data.</text>
</comment>
<evidence type="ECO:0000313" key="2">
    <source>
        <dbReference type="EMBL" id="NWC37428.1"/>
    </source>
</evidence>
<evidence type="ECO:0000256" key="1">
    <source>
        <dbReference type="SAM" id="Coils"/>
    </source>
</evidence>
<dbReference type="AlphaFoldDB" id="A0A7Y8CN65"/>
<sequence length="778" mass="86074">MTVSDTLILPPPFFADDNYSCNPDSTPPCQEPRVDAVHITGDDTSFYVLSDPEQRRLIKAIEVVEALMKEFQKIIQSPPQEAQSCKAGGCWPAEENCDCEACQKRAWARKAEQAGLFSLHQAQIQAEEVGLTEAEDIQGRISELRERKHQFEKMCGWFTDSTTCTIGNKVAEMLDTEMAELKGRLESAQKSAGMIATDTVPDAAMGAKVISSSSFTQARGDKGVVEIIVLSRPDRRYYISETAADELRSSMRVQAGRLPVPKRLDNAGLKARAGELVKDIQQQVGQRIREDLAKPLGNLEVRLKSWEFPQDSAINALHQEFDWPSQNRDDDEARYAVDREAHFLRFAAQASAGFSGFDPKAGTVSLGVKGQASFALAEGKITFSHFLPNQGGRDCFIAYKDAHGQRVYHRFGAFRLRGAVELSCFSGITASGSGTVGVKWKPAPSGASALLLSPELDARGGKVQLKGNGFAGAQLGGALTGGLEWMAPALQHRPNAPWAPLVEVRMEGNVAYGAGRTGDFQVELTRGKLYLYCKGQLVFGRGAGGGFGALVDFEKIAELVGVVYRALSDVDFRRLLGINQPAFELFYQGVTKLLSEPGKTLNEVMGQGPIILRNWWRARAQAITDSQRLADRILSDQPLQLGSQLIPLSRLPPEVLGPALYKLSEYYLSALLDETERAIVHLLKKISSWRQFYLVLERMHPTAQVVPAEKSVERIRSYLSASQSDEFSRFIKHLAERADETVPGQPLPQWQPWRPMYRNDKYKTLLAARDIWSSGRYV</sequence>
<evidence type="ECO:0000313" key="3">
    <source>
        <dbReference type="Proteomes" id="UP000520592"/>
    </source>
</evidence>
<organism evidence="2 3">
    <name type="scientific">Pseudomonas gingeri</name>
    <dbReference type="NCBI Taxonomy" id="117681"/>
    <lineage>
        <taxon>Bacteria</taxon>
        <taxon>Pseudomonadati</taxon>
        <taxon>Pseudomonadota</taxon>
        <taxon>Gammaproteobacteria</taxon>
        <taxon>Pseudomonadales</taxon>
        <taxon>Pseudomonadaceae</taxon>
        <taxon>Pseudomonas</taxon>
    </lineage>
</organism>
<dbReference type="EMBL" id="JACAQD010000075">
    <property type="protein sequence ID" value="NWC37428.1"/>
    <property type="molecule type" value="Genomic_DNA"/>
</dbReference>
<dbReference type="Proteomes" id="UP000520592">
    <property type="component" value="Unassembled WGS sequence"/>
</dbReference>
<name>A0A7Y8CN65_9PSED</name>
<keyword evidence="1" id="KW-0175">Coiled coil</keyword>
<dbReference type="RefSeq" id="WP_177058837.1">
    <property type="nucleotide sequence ID" value="NZ_JACAPS010000021.1"/>
</dbReference>
<protein>
    <submittedName>
        <fullName evidence="2">Uncharacterized protein</fullName>
    </submittedName>
</protein>
<gene>
    <name evidence="2" type="ORF">HX876_34315</name>
</gene>
<accession>A0A7Y8CN65</accession>